<proteinExistence type="inferred from homology"/>
<dbReference type="CDD" id="cd02523">
    <property type="entry name" value="PC_cytidylyltransferase"/>
    <property type="match status" value="1"/>
</dbReference>
<evidence type="ECO:0000259" key="4">
    <source>
        <dbReference type="Pfam" id="PF00155"/>
    </source>
</evidence>
<gene>
    <name evidence="6" type="ORF">WMO37_09955</name>
</gene>
<dbReference type="InterPro" id="IPR015421">
    <property type="entry name" value="PyrdxlP-dep_Trfase_major"/>
</dbReference>
<evidence type="ECO:0000256" key="2">
    <source>
        <dbReference type="ARBA" id="ARBA00022898"/>
    </source>
</evidence>
<comment type="caution">
    <text evidence="6">The sequence shown here is derived from an EMBL/GenBank/DDBJ whole genome shotgun (WGS) entry which is preliminary data.</text>
</comment>
<evidence type="ECO:0000256" key="1">
    <source>
        <dbReference type="ARBA" id="ARBA00001933"/>
    </source>
</evidence>
<name>A0ABV1H6K1_9FIRM</name>
<dbReference type="CDD" id="cd00609">
    <property type="entry name" value="AAT_like"/>
    <property type="match status" value="1"/>
</dbReference>
<evidence type="ECO:0000256" key="3">
    <source>
        <dbReference type="RuleBase" id="RU000481"/>
    </source>
</evidence>
<dbReference type="Gene3D" id="3.90.1150.10">
    <property type="entry name" value="Aspartate Aminotransferase, domain 1"/>
    <property type="match status" value="1"/>
</dbReference>
<dbReference type="Gene3D" id="3.40.640.10">
    <property type="entry name" value="Type I PLP-dependent aspartate aminotransferase-like (Major domain)"/>
    <property type="match status" value="1"/>
</dbReference>
<reference evidence="6" key="1">
    <citation type="submission" date="2024-03" db="EMBL/GenBank/DDBJ databases">
        <title>Human intestinal bacterial collection.</title>
        <authorList>
            <person name="Pauvert C."/>
            <person name="Hitch T.C.A."/>
            <person name="Clavel T."/>
        </authorList>
    </citation>
    <scope>NUCLEOTIDE SEQUENCE [LARGE SCALE GENOMIC DNA]</scope>
    <source>
        <strain evidence="6">CLA-AA-H89B</strain>
    </source>
</reference>
<dbReference type="Pfam" id="PF12804">
    <property type="entry name" value="NTP_transf_3"/>
    <property type="match status" value="1"/>
</dbReference>
<dbReference type="Pfam" id="PF00155">
    <property type="entry name" value="Aminotran_1_2"/>
    <property type="match status" value="1"/>
</dbReference>
<sequence length="602" mass="69228">MQAIILAAGMGKRLKELTSNATKCMVEVNGEMMIHKTLMHLEKLNLNKIVLVVGYEGQQLMDYVNSLGLKTPVEYVVNDVYDKTNNIYSLYLAKEYLLQDDTLLLESDLVYEEAVIRKLVDTPYPSLVLVDKFESWMDGTCITVDEDDNITSFVSKREFDFTKTDEYYKTVNLYKFSKNFSEKYYVPFLEAYCNAMGLNEYYEQVLKVITFLGDLEIKAVKLNGEKWYEIDDVQDLDIAESLLAGKEEKLEKMQKRFGGYWRYPKLIDFCYLVNPYFPNKKLVSEMQTNFERLLGEYPSGMGVNSLIAAKIFGLHASQVIVGNGAAELIKSLMERFTGRLGMAFPTFQEYPNRKAEKDVVPYFVTNDEFRYTAKNLMDFYEDKDIEVLALINPDNPSGNYIRREDVLKLSEWCEKKNIRFVVDESFVDFVDEEETTTLLDAEILKANPNLIVVKSISKSYGVPGLRLGVLASSDEELIAEMKKDVAIWNINSFAEFYLQIYEKYAKDYAKAIEKFKQTRAAYIKDLQALSGLRVLPTQANYVLCEVTSGVTSRKLAEDLLEENILIKDLSTKKGFDGKNYIRLAVRDEKDNAILVEALKRYL</sequence>
<accession>A0ABV1H6K1</accession>
<dbReference type="GO" id="GO:0008483">
    <property type="term" value="F:transaminase activity"/>
    <property type="evidence" value="ECO:0007669"/>
    <property type="project" value="UniProtKB-KW"/>
</dbReference>
<keyword evidence="7" id="KW-1185">Reference proteome</keyword>
<dbReference type="PANTHER" id="PTHR42885">
    <property type="entry name" value="HISTIDINOL-PHOSPHATE AMINOTRANSFERASE-RELATED"/>
    <property type="match status" value="1"/>
</dbReference>
<dbReference type="InterPro" id="IPR015422">
    <property type="entry name" value="PyrdxlP-dep_Trfase_small"/>
</dbReference>
<keyword evidence="2" id="KW-0663">Pyridoxal phosphate</keyword>
<comment type="cofactor">
    <cofactor evidence="1 3">
        <name>pyridoxal 5'-phosphate</name>
        <dbReference type="ChEBI" id="CHEBI:597326"/>
    </cofactor>
</comment>
<keyword evidence="3" id="KW-0808">Transferase</keyword>
<organism evidence="6 7">
    <name type="scientific">Lachnospira intestinalis</name>
    <dbReference type="NCBI Taxonomy" id="3133158"/>
    <lineage>
        <taxon>Bacteria</taxon>
        <taxon>Bacillati</taxon>
        <taxon>Bacillota</taxon>
        <taxon>Clostridia</taxon>
        <taxon>Lachnospirales</taxon>
        <taxon>Lachnospiraceae</taxon>
        <taxon>Lachnospira</taxon>
    </lineage>
</organism>
<dbReference type="EC" id="2.6.1.-" evidence="3"/>
<protein>
    <recommendedName>
        <fullName evidence="3">Aminotransferase</fullName>
        <ecNumber evidence="3">2.6.1.-</ecNumber>
    </recommendedName>
</protein>
<dbReference type="PROSITE" id="PS00105">
    <property type="entry name" value="AA_TRANSFER_CLASS_1"/>
    <property type="match status" value="1"/>
</dbReference>
<feature type="domain" description="MobA-like NTP transferase" evidence="5">
    <location>
        <begin position="3"/>
        <end position="122"/>
    </location>
</feature>
<feature type="domain" description="Aminotransferase class I/classII large" evidence="4">
    <location>
        <begin position="312"/>
        <end position="598"/>
    </location>
</feature>
<comment type="similarity">
    <text evidence="3">Belongs to the class-I pyridoxal-phosphate-dependent aminotransferase family.</text>
</comment>
<dbReference type="SUPFAM" id="SSF53383">
    <property type="entry name" value="PLP-dependent transferases"/>
    <property type="match status" value="1"/>
</dbReference>
<keyword evidence="3 6" id="KW-0032">Aminotransferase</keyword>
<evidence type="ECO:0000313" key="6">
    <source>
        <dbReference type="EMBL" id="MEQ2555328.1"/>
    </source>
</evidence>
<dbReference type="InterPro" id="IPR025877">
    <property type="entry name" value="MobA-like_NTP_Trfase"/>
</dbReference>
<evidence type="ECO:0000259" key="5">
    <source>
        <dbReference type="Pfam" id="PF12804"/>
    </source>
</evidence>
<dbReference type="InterPro" id="IPR004839">
    <property type="entry name" value="Aminotransferase_I/II_large"/>
</dbReference>
<dbReference type="InterPro" id="IPR004838">
    <property type="entry name" value="NHTrfase_class1_PyrdxlP-BS"/>
</dbReference>
<dbReference type="SUPFAM" id="SSF53448">
    <property type="entry name" value="Nucleotide-diphospho-sugar transferases"/>
    <property type="match status" value="1"/>
</dbReference>
<dbReference type="EMBL" id="JBBMFS010000008">
    <property type="protein sequence ID" value="MEQ2555328.1"/>
    <property type="molecule type" value="Genomic_DNA"/>
</dbReference>
<dbReference type="PANTHER" id="PTHR42885:SF1">
    <property type="entry name" value="THREONINE-PHOSPHATE DECARBOXYLASE"/>
    <property type="match status" value="1"/>
</dbReference>
<dbReference type="Gene3D" id="3.90.550.10">
    <property type="entry name" value="Spore Coat Polysaccharide Biosynthesis Protein SpsA, Chain A"/>
    <property type="match status" value="1"/>
</dbReference>
<dbReference type="InterPro" id="IPR029044">
    <property type="entry name" value="Nucleotide-diphossugar_trans"/>
</dbReference>
<dbReference type="Proteomes" id="UP001546774">
    <property type="component" value="Unassembled WGS sequence"/>
</dbReference>
<dbReference type="InterPro" id="IPR015424">
    <property type="entry name" value="PyrdxlP-dep_Trfase"/>
</dbReference>
<evidence type="ECO:0000313" key="7">
    <source>
        <dbReference type="Proteomes" id="UP001546774"/>
    </source>
</evidence>